<accession>A0AAW0HBQ3</accession>
<comment type="caution">
    <text evidence="3">The sequence shown here is derived from an EMBL/GenBank/DDBJ whole genome shotgun (WGS) entry which is preliminary data.</text>
</comment>
<name>A0AAW0HBQ3_MYOGA</name>
<dbReference type="SUPFAM" id="SSF53474">
    <property type="entry name" value="alpha/beta-Hydrolases"/>
    <property type="match status" value="1"/>
</dbReference>
<evidence type="ECO:0000259" key="2">
    <source>
        <dbReference type="Pfam" id="PF00135"/>
    </source>
</evidence>
<reference evidence="3 4" key="1">
    <citation type="journal article" date="2023" name="bioRxiv">
        <title>Conserved and derived expression patterns and positive selection on dental genes reveal complex evolutionary context of ever-growing rodent molars.</title>
        <authorList>
            <person name="Calamari Z.T."/>
            <person name="Song A."/>
            <person name="Cohen E."/>
            <person name="Akter M."/>
            <person name="Roy R.D."/>
            <person name="Hallikas O."/>
            <person name="Christensen M.M."/>
            <person name="Li P."/>
            <person name="Marangoni P."/>
            <person name="Jernvall J."/>
            <person name="Klein O.D."/>
        </authorList>
    </citation>
    <scope>NUCLEOTIDE SEQUENCE [LARGE SCALE GENOMIC DNA]</scope>
    <source>
        <strain evidence="3">V071</strain>
    </source>
</reference>
<proteinExistence type="inferred from homology"/>
<dbReference type="AlphaFoldDB" id="A0AAW0HBQ3"/>
<gene>
    <name evidence="3" type="ORF">U0070_010072</name>
</gene>
<feature type="domain" description="Carboxylesterase type B" evidence="2">
    <location>
        <begin position="211"/>
        <end position="265"/>
    </location>
</feature>
<protein>
    <recommendedName>
        <fullName evidence="2">Carboxylesterase type B domain-containing protein</fullName>
    </recommendedName>
</protein>
<dbReference type="PANTHER" id="PTHR11559">
    <property type="entry name" value="CARBOXYLESTERASE"/>
    <property type="match status" value="1"/>
</dbReference>
<dbReference type="InterPro" id="IPR002018">
    <property type="entry name" value="CarbesteraseB"/>
</dbReference>
<dbReference type="Pfam" id="PF00135">
    <property type="entry name" value="COesterase"/>
    <property type="match status" value="2"/>
</dbReference>
<sequence length="307" mass="33227">MCQDSASPIRNTHTGQVRGSLVKVENTEVGVHTFLGIPFAMPPVGSLCFAPPEAPEPWSGVRDGTSYPAMCLQNDNMMNSEGPKKTKMVTASTSMSEDGLTSISTSQLMPMRALTCLVAGKSAFSGMSKKAFSAMVIVWIHGGALVIDMTSMYGRSMQAVTEDVIVHTYLNLSLSTVWVSWASSSEPTAVWGNALETSMPEATGTTWTKWLHHFGGHPDLVTIFGESVGDTSVSSRVVSPMSRVLFHRAIMESGVAMLTGLISSSSEVVHYYLQLNIQPAINQALQARSLQLWTKTLPQKIQELKQP</sequence>
<dbReference type="Proteomes" id="UP001488838">
    <property type="component" value="Unassembled WGS sequence"/>
</dbReference>
<evidence type="ECO:0000313" key="4">
    <source>
        <dbReference type="Proteomes" id="UP001488838"/>
    </source>
</evidence>
<keyword evidence="4" id="KW-1185">Reference proteome</keyword>
<dbReference type="InterPro" id="IPR050309">
    <property type="entry name" value="Type-B_Carboxylest/Lipase"/>
</dbReference>
<comment type="similarity">
    <text evidence="1">Belongs to the type-B carboxylesterase/lipase family.</text>
</comment>
<evidence type="ECO:0000313" key="3">
    <source>
        <dbReference type="EMBL" id="KAK7800239.1"/>
    </source>
</evidence>
<feature type="domain" description="Carboxylesterase type B" evidence="2">
    <location>
        <begin position="7"/>
        <end position="167"/>
    </location>
</feature>
<dbReference type="InterPro" id="IPR029058">
    <property type="entry name" value="AB_hydrolase_fold"/>
</dbReference>
<evidence type="ECO:0000256" key="1">
    <source>
        <dbReference type="ARBA" id="ARBA00005964"/>
    </source>
</evidence>
<organism evidence="3 4">
    <name type="scientific">Myodes glareolus</name>
    <name type="common">Bank vole</name>
    <name type="synonym">Clethrionomys glareolus</name>
    <dbReference type="NCBI Taxonomy" id="447135"/>
    <lineage>
        <taxon>Eukaryota</taxon>
        <taxon>Metazoa</taxon>
        <taxon>Chordata</taxon>
        <taxon>Craniata</taxon>
        <taxon>Vertebrata</taxon>
        <taxon>Euteleostomi</taxon>
        <taxon>Mammalia</taxon>
        <taxon>Eutheria</taxon>
        <taxon>Euarchontoglires</taxon>
        <taxon>Glires</taxon>
        <taxon>Rodentia</taxon>
        <taxon>Myomorpha</taxon>
        <taxon>Muroidea</taxon>
        <taxon>Cricetidae</taxon>
        <taxon>Arvicolinae</taxon>
        <taxon>Myodes</taxon>
    </lineage>
</organism>
<dbReference type="EMBL" id="JBBHLL010000563">
    <property type="protein sequence ID" value="KAK7800239.1"/>
    <property type="molecule type" value="Genomic_DNA"/>
</dbReference>
<dbReference type="Gene3D" id="3.40.50.1820">
    <property type="entry name" value="alpha/beta hydrolase"/>
    <property type="match status" value="2"/>
</dbReference>